<dbReference type="PANTHER" id="PTHR43861">
    <property type="entry name" value="TRANS-ACONITATE 2-METHYLTRANSFERASE-RELATED"/>
    <property type="match status" value="1"/>
</dbReference>
<dbReference type="GeneID" id="90531099"/>
<comment type="caution">
    <text evidence="2">The sequence shown here is derived from an EMBL/GenBank/DDBJ whole genome shotgun (WGS) entry which is preliminary data.</text>
</comment>
<organism evidence="2 3">
    <name type="scientific">Neglectibacter timonensis</name>
    <dbReference type="NCBI Taxonomy" id="1776382"/>
    <lineage>
        <taxon>Bacteria</taxon>
        <taxon>Bacillati</taxon>
        <taxon>Bacillota</taxon>
        <taxon>Clostridia</taxon>
        <taxon>Eubacteriales</taxon>
        <taxon>Oscillospiraceae</taxon>
        <taxon>Neglectibacter</taxon>
    </lineage>
</organism>
<dbReference type="Pfam" id="PF08241">
    <property type="entry name" value="Methyltransf_11"/>
    <property type="match status" value="1"/>
</dbReference>
<dbReference type="RefSeq" id="WP_066860200.1">
    <property type="nucleotide sequence ID" value="NZ_CABKVV010000009.1"/>
</dbReference>
<name>A0ABT1S2K5_9FIRM</name>
<keyword evidence="3" id="KW-1185">Reference proteome</keyword>
<accession>A0ABT1S2K5</accession>
<evidence type="ECO:0000313" key="3">
    <source>
        <dbReference type="Proteomes" id="UP001524473"/>
    </source>
</evidence>
<gene>
    <name evidence="2" type="ORF">NE695_14775</name>
</gene>
<keyword evidence="2" id="KW-0489">Methyltransferase</keyword>
<dbReference type="GO" id="GO:0008168">
    <property type="term" value="F:methyltransferase activity"/>
    <property type="evidence" value="ECO:0007669"/>
    <property type="project" value="UniProtKB-KW"/>
</dbReference>
<dbReference type="EMBL" id="JANFZH010000040">
    <property type="protein sequence ID" value="MCQ4841177.1"/>
    <property type="molecule type" value="Genomic_DNA"/>
</dbReference>
<dbReference type="Gene3D" id="3.40.50.150">
    <property type="entry name" value="Vaccinia Virus protein VP39"/>
    <property type="match status" value="1"/>
</dbReference>
<dbReference type="SUPFAM" id="SSF53335">
    <property type="entry name" value="S-adenosyl-L-methionine-dependent methyltransferases"/>
    <property type="match status" value="1"/>
</dbReference>
<dbReference type="Proteomes" id="UP001524473">
    <property type="component" value="Unassembled WGS sequence"/>
</dbReference>
<protein>
    <submittedName>
        <fullName evidence="2">Class I SAM-dependent methyltransferase</fullName>
    </submittedName>
</protein>
<sequence length="245" mass="27413">MEQNSVHRINGLYWDTEGNRYLGAVVLPRYGAFLSEEKCRLLEDMAGKKVLEIGCGNGQSLCYMGERGVSELWGLDLSPEQLERAKENLAARGMKARLVCAPMEEECGLPEAYFDLVYSIYAIGWTTDLEGTFHRIASCLKKGGTFLFSWSHPIHKCVQREGDRFVFQKSYFDGSWYTVPADFCGGELTLSDRTLSAYINALAGAGFAVERLEEEPEEALLAGESEQAQRARLLPLTFALKARKL</sequence>
<dbReference type="PANTHER" id="PTHR43861:SF1">
    <property type="entry name" value="TRANS-ACONITATE 2-METHYLTRANSFERASE"/>
    <property type="match status" value="1"/>
</dbReference>
<evidence type="ECO:0000259" key="1">
    <source>
        <dbReference type="Pfam" id="PF08241"/>
    </source>
</evidence>
<dbReference type="GO" id="GO:0032259">
    <property type="term" value="P:methylation"/>
    <property type="evidence" value="ECO:0007669"/>
    <property type="project" value="UniProtKB-KW"/>
</dbReference>
<dbReference type="InterPro" id="IPR013216">
    <property type="entry name" value="Methyltransf_11"/>
</dbReference>
<feature type="domain" description="Methyltransferase type 11" evidence="1">
    <location>
        <begin position="51"/>
        <end position="148"/>
    </location>
</feature>
<keyword evidence="2" id="KW-0808">Transferase</keyword>
<proteinExistence type="predicted"/>
<dbReference type="CDD" id="cd02440">
    <property type="entry name" value="AdoMet_MTases"/>
    <property type="match status" value="1"/>
</dbReference>
<evidence type="ECO:0000313" key="2">
    <source>
        <dbReference type="EMBL" id="MCQ4841177.1"/>
    </source>
</evidence>
<dbReference type="InterPro" id="IPR029063">
    <property type="entry name" value="SAM-dependent_MTases_sf"/>
</dbReference>
<reference evidence="2 3" key="1">
    <citation type="submission" date="2022-06" db="EMBL/GenBank/DDBJ databases">
        <title>Isolation of gut microbiota from human fecal samples.</title>
        <authorList>
            <person name="Pamer E.G."/>
            <person name="Barat B."/>
            <person name="Waligurski E."/>
            <person name="Medina S."/>
            <person name="Paddock L."/>
            <person name="Mostad J."/>
        </authorList>
    </citation>
    <scope>NUCLEOTIDE SEQUENCE [LARGE SCALE GENOMIC DNA]</scope>
    <source>
        <strain evidence="2 3">DFI.9.73</strain>
    </source>
</reference>